<dbReference type="InterPro" id="IPR036179">
    <property type="entry name" value="Ig-like_dom_sf"/>
</dbReference>
<gene>
    <name evidence="2" type="ORF">DAPPUDRAFT_66598</name>
</gene>
<dbReference type="PROSITE" id="PS50835">
    <property type="entry name" value="IG_LIKE"/>
    <property type="match status" value="1"/>
</dbReference>
<dbReference type="EMBL" id="GL732927">
    <property type="protein sequence ID" value="EFX63905.1"/>
    <property type="molecule type" value="Genomic_DNA"/>
</dbReference>
<protein>
    <recommendedName>
        <fullName evidence="1">Ig-like domain-containing protein</fullName>
    </recommendedName>
</protein>
<dbReference type="KEGG" id="dpx:DAPPUDRAFT_66598"/>
<proteinExistence type="predicted"/>
<reference evidence="2 3" key="1">
    <citation type="journal article" date="2011" name="Science">
        <title>The ecoresponsive genome of Daphnia pulex.</title>
        <authorList>
            <person name="Colbourne J.K."/>
            <person name="Pfrender M.E."/>
            <person name="Gilbert D."/>
            <person name="Thomas W.K."/>
            <person name="Tucker A."/>
            <person name="Oakley T.H."/>
            <person name="Tokishita S."/>
            <person name="Aerts A."/>
            <person name="Arnold G.J."/>
            <person name="Basu M.K."/>
            <person name="Bauer D.J."/>
            <person name="Caceres C.E."/>
            <person name="Carmel L."/>
            <person name="Casola C."/>
            <person name="Choi J.H."/>
            <person name="Detter J.C."/>
            <person name="Dong Q."/>
            <person name="Dusheyko S."/>
            <person name="Eads B.D."/>
            <person name="Frohlich T."/>
            <person name="Geiler-Samerotte K.A."/>
            <person name="Gerlach D."/>
            <person name="Hatcher P."/>
            <person name="Jogdeo S."/>
            <person name="Krijgsveld J."/>
            <person name="Kriventseva E.V."/>
            <person name="Kultz D."/>
            <person name="Laforsch C."/>
            <person name="Lindquist E."/>
            <person name="Lopez J."/>
            <person name="Manak J.R."/>
            <person name="Muller J."/>
            <person name="Pangilinan J."/>
            <person name="Patwardhan R.P."/>
            <person name="Pitluck S."/>
            <person name="Pritham E.J."/>
            <person name="Rechtsteiner A."/>
            <person name="Rho M."/>
            <person name="Rogozin I.B."/>
            <person name="Sakarya O."/>
            <person name="Salamov A."/>
            <person name="Schaack S."/>
            <person name="Shapiro H."/>
            <person name="Shiga Y."/>
            <person name="Skalitzky C."/>
            <person name="Smith Z."/>
            <person name="Souvorov A."/>
            <person name="Sung W."/>
            <person name="Tang Z."/>
            <person name="Tsuchiya D."/>
            <person name="Tu H."/>
            <person name="Vos H."/>
            <person name="Wang M."/>
            <person name="Wolf Y.I."/>
            <person name="Yamagata H."/>
            <person name="Yamada T."/>
            <person name="Ye Y."/>
            <person name="Shaw J.R."/>
            <person name="Andrews J."/>
            <person name="Crease T.J."/>
            <person name="Tang H."/>
            <person name="Lucas S.M."/>
            <person name="Robertson H.M."/>
            <person name="Bork P."/>
            <person name="Koonin E.V."/>
            <person name="Zdobnov E.M."/>
            <person name="Grigoriev I.V."/>
            <person name="Lynch M."/>
            <person name="Boore J.L."/>
        </authorList>
    </citation>
    <scope>NUCLEOTIDE SEQUENCE [LARGE SCALE GENOMIC DNA]</scope>
</reference>
<evidence type="ECO:0000259" key="1">
    <source>
        <dbReference type="PROSITE" id="PS50835"/>
    </source>
</evidence>
<dbReference type="InterPro" id="IPR013098">
    <property type="entry name" value="Ig_I-set"/>
</dbReference>
<feature type="domain" description="Ig-like" evidence="1">
    <location>
        <begin position="7"/>
        <end position="54"/>
    </location>
</feature>
<organism evidence="2 3">
    <name type="scientific">Daphnia pulex</name>
    <name type="common">Water flea</name>
    <dbReference type="NCBI Taxonomy" id="6669"/>
    <lineage>
        <taxon>Eukaryota</taxon>
        <taxon>Metazoa</taxon>
        <taxon>Ecdysozoa</taxon>
        <taxon>Arthropoda</taxon>
        <taxon>Crustacea</taxon>
        <taxon>Branchiopoda</taxon>
        <taxon>Diplostraca</taxon>
        <taxon>Cladocera</taxon>
        <taxon>Anomopoda</taxon>
        <taxon>Daphniidae</taxon>
        <taxon>Daphnia</taxon>
    </lineage>
</organism>
<accession>E9HWH1</accession>
<feature type="non-terminal residue" evidence="2">
    <location>
        <position position="1"/>
    </location>
</feature>
<dbReference type="OrthoDB" id="10253954at2759"/>
<dbReference type="InterPro" id="IPR007110">
    <property type="entry name" value="Ig-like_dom"/>
</dbReference>
<sequence length="54" mass="6018">CVCVDPPEIVERPKDVAVRSGGIAAFYCRARGEPTPQLSWRKHGRKVSLAKRII</sequence>
<keyword evidence="3" id="KW-1185">Reference proteome</keyword>
<dbReference type="Proteomes" id="UP000000305">
    <property type="component" value="Unassembled WGS sequence"/>
</dbReference>
<name>E9HWH1_DAPPU</name>
<dbReference type="Gene3D" id="2.60.40.10">
    <property type="entry name" value="Immunoglobulins"/>
    <property type="match status" value="1"/>
</dbReference>
<dbReference type="InParanoid" id="E9HWH1"/>
<dbReference type="AlphaFoldDB" id="E9HWH1"/>
<dbReference type="SUPFAM" id="SSF48726">
    <property type="entry name" value="Immunoglobulin"/>
    <property type="match status" value="1"/>
</dbReference>
<dbReference type="Pfam" id="PF07679">
    <property type="entry name" value="I-set"/>
    <property type="match status" value="1"/>
</dbReference>
<evidence type="ECO:0000313" key="2">
    <source>
        <dbReference type="EMBL" id="EFX63905.1"/>
    </source>
</evidence>
<dbReference type="HOGENOM" id="CLU_3056388_0_0_1"/>
<dbReference type="InterPro" id="IPR013783">
    <property type="entry name" value="Ig-like_fold"/>
</dbReference>
<evidence type="ECO:0000313" key="3">
    <source>
        <dbReference type="Proteomes" id="UP000000305"/>
    </source>
</evidence>